<dbReference type="Proteomes" id="UP000015104">
    <property type="component" value="Unassembled WGS sequence"/>
</dbReference>
<organism evidence="3 4">
    <name type="scientific">Tetranychus urticae</name>
    <name type="common">Two-spotted spider mite</name>
    <dbReference type="NCBI Taxonomy" id="32264"/>
    <lineage>
        <taxon>Eukaryota</taxon>
        <taxon>Metazoa</taxon>
        <taxon>Ecdysozoa</taxon>
        <taxon>Arthropoda</taxon>
        <taxon>Chelicerata</taxon>
        <taxon>Arachnida</taxon>
        <taxon>Acari</taxon>
        <taxon>Acariformes</taxon>
        <taxon>Trombidiformes</taxon>
        <taxon>Prostigmata</taxon>
        <taxon>Eleutherengona</taxon>
        <taxon>Raphignathae</taxon>
        <taxon>Tetranychoidea</taxon>
        <taxon>Tetranychidae</taxon>
        <taxon>Tetranychus</taxon>
    </lineage>
</organism>
<dbReference type="InterPro" id="IPR036497">
    <property type="entry name" value="GLTP_sf"/>
</dbReference>
<dbReference type="EMBL" id="CAEY01000807">
    <property type="status" value="NOT_ANNOTATED_CDS"/>
    <property type="molecule type" value="Genomic_DNA"/>
</dbReference>
<dbReference type="GO" id="GO:1902388">
    <property type="term" value="F:ceramide 1-phosphate transfer activity"/>
    <property type="evidence" value="ECO:0007669"/>
    <property type="project" value="TreeGrafter"/>
</dbReference>
<evidence type="ECO:0000313" key="3">
    <source>
        <dbReference type="EnsemblMetazoa" id="tetur02g07020.1"/>
    </source>
</evidence>
<dbReference type="Gene3D" id="1.10.3520.10">
    <property type="entry name" value="Glycolipid transfer protein"/>
    <property type="match status" value="1"/>
</dbReference>
<feature type="domain" description="Glycolipid transfer protein" evidence="2">
    <location>
        <begin position="27"/>
        <end position="169"/>
    </location>
</feature>
<dbReference type="GO" id="GO:0005829">
    <property type="term" value="C:cytosol"/>
    <property type="evidence" value="ECO:0007669"/>
    <property type="project" value="TreeGrafter"/>
</dbReference>
<sequence>MASETPFDVVKVCDCLKKYNEDVSALSLDLYIEAYKELQKFFNCLGTVFSFVTSDVESKINILECYRNDQNCGADYKTLQSMIEYEAKNNLLKSEDRPSGARTLLRLHRALEFISKFILEVSKLEDLAATGPAARSAYQSTLAKYHPWVIRKTASLAMYGLPNREQLIIRAFGGEPGGNKALYTQTMINLAELSETAYNITNKLYEDNNLLDLP</sequence>
<reference evidence="3" key="2">
    <citation type="submission" date="2015-06" db="UniProtKB">
        <authorList>
            <consortium name="EnsemblMetazoa"/>
        </authorList>
    </citation>
    <scope>IDENTIFICATION</scope>
</reference>
<name>T1JW51_TETUR</name>
<comment type="similarity">
    <text evidence="1">Belongs to the GLTP family.</text>
</comment>
<dbReference type="FunFam" id="1.10.3520.10:FF:000002">
    <property type="entry name" value="Ceramide-1-phosphate transfer protein"/>
    <property type="match status" value="1"/>
</dbReference>
<dbReference type="InterPro" id="IPR014830">
    <property type="entry name" value="Glycolipid_transfer_prot_dom"/>
</dbReference>
<dbReference type="eggNOG" id="KOG4189">
    <property type="taxonomic scope" value="Eukaryota"/>
</dbReference>
<dbReference type="OrthoDB" id="116883at2759"/>
<dbReference type="HOGENOM" id="CLU_079649_1_0_1"/>
<dbReference type="AlphaFoldDB" id="T1JW51"/>
<dbReference type="GO" id="GO:0032691">
    <property type="term" value="P:negative regulation of interleukin-1 beta production"/>
    <property type="evidence" value="ECO:0007669"/>
    <property type="project" value="UniProtKB-ARBA"/>
</dbReference>
<evidence type="ECO:0000259" key="2">
    <source>
        <dbReference type="Pfam" id="PF08718"/>
    </source>
</evidence>
<gene>
    <name evidence="3" type="primary">107371258</name>
</gene>
<dbReference type="STRING" id="32264.T1JW51"/>
<dbReference type="OMA" id="SEYHKED"/>
<evidence type="ECO:0000313" key="4">
    <source>
        <dbReference type="Proteomes" id="UP000015104"/>
    </source>
</evidence>
<evidence type="ECO:0000256" key="1">
    <source>
        <dbReference type="ARBA" id="ARBA00007148"/>
    </source>
</evidence>
<keyword evidence="4" id="KW-1185">Reference proteome</keyword>
<dbReference type="KEGG" id="tut:107371258"/>
<reference evidence="4" key="1">
    <citation type="submission" date="2011-08" db="EMBL/GenBank/DDBJ databases">
        <authorList>
            <person name="Rombauts S."/>
        </authorList>
    </citation>
    <scope>NUCLEOTIDE SEQUENCE</scope>
    <source>
        <strain evidence="4">London</strain>
    </source>
</reference>
<protein>
    <recommendedName>
        <fullName evidence="2">Glycolipid transfer protein domain-containing protein</fullName>
    </recommendedName>
</protein>
<dbReference type="PANTHER" id="PTHR10219">
    <property type="entry name" value="GLYCOLIPID TRANSFER PROTEIN-RELATED"/>
    <property type="match status" value="1"/>
</dbReference>
<accession>T1JW51</accession>
<dbReference type="SUPFAM" id="SSF110004">
    <property type="entry name" value="Glycolipid transfer protein, GLTP"/>
    <property type="match status" value="1"/>
</dbReference>
<dbReference type="EnsemblMetazoa" id="tetur02g07020.1">
    <property type="protein sequence ID" value="tetur02g07020.1"/>
    <property type="gene ID" value="tetur02g07020"/>
</dbReference>
<dbReference type="GO" id="GO:1902387">
    <property type="term" value="F:ceramide 1-phosphate binding"/>
    <property type="evidence" value="ECO:0007669"/>
    <property type="project" value="TreeGrafter"/>
</dbReference>
<dbReference type="Pfam" id="PF08718">
    <property type="entry name" value="GLTP"/>
    <property type="match status" value="1"/>
</dbReference>
<dbReference type="PANTHER" id="PTHR10219:SF43">
    <property type="entry name" value="GLYCOLIPID TRANSFER PROTEIN DOMAIN-CONTAINING PROTEIN"/>
    <property type="match status" value="1"/>
</dbReference>
<proteinExistence type="inferred from homology"/>
<dbReference type="GO" id="GO:0016020">
    <property type="term" value="C:membrane"/>
    <property type="evidence" value="ECO:0007669"/>
    <property type="project" value="TreeGrafter"/>
</dbReference>